<organism evidence="2 3">
    <name type="scientific">Colletotrichum plurivorum</name>
    <dbReference type="NCBI Taxonomy" id="2175906"/>
    <lineage>
        <taxon>Eukaryota</taxon>
        <taxon>Fungi</taxon>
        <taxon>Dikarya</taxon>
        <taxon>Ascomycota</taxon>
        <taxon>Pezizomycotina</taxon>
        <taxon>Sordariomycetes</taxon>
        <taxon>Hypocreomycetidae</taxon>
        <taxon>Glomerellales</taxon>
        <taxon>Glomerellaceae</taxon>
        <taxon>Colletotrichum</taxon>
        <taxon>Colletotrichum orchidearum species complex</taxon>
    </lineage>
</organism>
<comment type="caution">
    <text evidence="2">The sequence shown here is derived from an EMBL/GenBank/DDBJ whole genome shotgun (WGS) entry which is preliminary data.</text>
</comment>
<evidence type="ECO:0000313" key="2">
    <source>
        <dbReference type="EMBL" id="KAF6810907.1"/>
    </source>
</evidence>
<reference evidence="2" key="1">
    <citation type="journal article" date="2020" name="Phytopathology">
        <title>Genome Sequence Resources of Colletotrichum truncatum, C. plurivorum, C. musicola, and C. sojae: Four Species Pathogenic to Soybean (Glycine max).</title>
        <authorList>
            <person name="Rogerio F."/>
            <person name="Boufleur T.R."/>
            <person name="Ciampi-Guillardi M."/>
            <person name="Sukno S.A."/>
            <person name="Thon M.R."/>
            <person name="Massola Junior N.S."/>
            <person name="Baroncelli R."/>
        </authorList>
    </citation>
    <scope>NUCLEOTIDE SEQUENCE</scope>
    <source>
        <strain evidence="2">LFN00145</strain>
    </source>
</reference>
<dbReference type="EMBL" id="WIGO01000480">
    <property type="protein sequence ID" value="KAF6810907.1"/>
    <property type="molecule type" value="Genomic_DNA"/>
</dbReference>
<feature type="compositionally biased region" description="Low complexity" evidence="1">
    <location>
        <begin position="350"/>
        <end position="369"/>
    </location>
</feature>
<feature type="compositionally biased region" description="Low complexity" evidence="1">
    <location>
        <begin position="327"/>
        <end position="340"/>
    </location>
</feature>
<feature type="compositionally biased region" description="Acidic residues" evidence="1">
    <location>
        <begin position="130"/>
        <end position="145"/>
    </location>
</feature>
<proteinExistence type="predicted"/>
<keyword evidence="3" id="KW-1185">Reference proteome</keyword>
<dbReference type="AlphaFoldDB" id="A0A8H6JDB3"/>
<sequence>MSPAFSLKGPPPGHGGALRLDCVIVCRPPAWHNPDKQMIRGFRGESEVQIPIPAPQWLLTNEQYGRLRGAFRHTALDNFDTNMQIETYDTSKIPSNWSNLWLDVTSTCHPNQLTWKDVAFREGAPGNPNDAEEQSDEAPEDQVSDEEYEAPLILVRDGLYSPVVVQSGYPDDVELDVQALPPAIIPKLPTVSFDGIVEGSSETLLKRETLRYDLGKCSGFVRLSTYLDPGKRKTDFARGNHGFSVFVLVPITEPPYKQRWGWLAKRKQSIFQPHSRFVCTLGRAVGILSKDVMLRPPEGPHDRVLIVVPEQWEPHPELLTTAESMAAATTAATTGTTSPAHRARSKFRKSAGSSSQSSQATTSSRVSTSLHTPNSSPAPVASMGAAGDLSASPGSSFDHVPATPEGSETGGGASGQTPSQPRPKKSASGARDKTRKRVSASSPQARKRRTKSDVIEAFNESEKRSRGLRPRPRKLKRSG</sequence>
<feature type="compositionally biased region" description="Basic residues" evidence="1">
    <location>
        <begin position="466"/>
        <end position="479"/>
    </location>
</feature>
<dbReference type="Proteomes" id="UP000654918">
    <property type="component" value="Unassembled WGS sequence"/>
</dbReference>
<accession>A0A8H6JDB3</accession>
<feature type="region of interest" description="Disordered" evidence="1">
    <location>
        <begin position="121"/>
        <end position="145"/>
    </location>
</feature>
<protein>
    <submittedName>
        <fullName evidence="2">Uncharacterized protein</fullName>
    </submittedName>
</protein>
<gene>
    <name evidence="2" type="ORF">CPLU01_15213</name>
</gene>
<evidence type="ECO:0000313" key="3">
    <source>
        <dbReference type="Proteomes" id="UP000654918"/>
    </source>
</evidence>
<name>A0A8H6JDB3_9PEZI</name>
<evidence type="ECO:0000256" key="1">
    <source>
        <dbReference type="SAM" id="MobiDB-lite"/>
    </source>
</evidence>
<feature type="region of interest" description="Disordered" evidence="1">
    <location>
        <begin position="327"/>
        <end position="479"/>
    </location>
</feature>